<sequence length="109" mass="12729">CVWDICLCGTTIRRSSVSSWDMTSTILSWMLMRKLRCIFVLLCVLDPIYAKLLHHMGYDDIEDYKKHPCKRECEDGATSMICDYNFLVEYYHTMTKACWDCPHNPASCS</sequence>
<protein>
    <submittedName>
        <fullName evidence="1">Uncharacterized protein</fullName>
    </submittedName>
</protein>
<gene>
    <name evidence="1" type="primary">ORF24936</name>
</gene>
<dbReference type="AlphaFoldDB" id="A0A0B6YGN3"/>
<feature type="non-terminal residue" evidence="1">
    <location>
        <position position="1"/>
    </location>
</feature>
<reference evidence="1" key="1">
    <citation type="submission" date="2014-12" db="EMBL/GenBank/DDBJ databases">
        <title>Insight into the proteome of Arion vulgaris.</title>
        <authorList>
            <person name="Aradska J."/>
            <person name="Bulat T."/>
            <person name="Smidak R."/>
            <person name="Sarate P."/>
            <person name="Gangsoo J."/>
            <person name="Sialana F."/>
            <person name="Bilban M."/>
            <person name="Lubec G."/>
        </authorList>
    </citation>
    <scope>NUCLEOTIDE SEQUENCE</scope>
    <source>
        <tissue evidence="1">Skin</tissue>
    </source>
</reference>
<proteinExistence type="predicted"/>
<organism evidence="1">
    <name type="scientific">Arion vulgaris</name>
    <dbReference type="NCBI Taxonomy" id="1028688"/>
    <lineage>
        <taxon>Eukaryota</taxon>
        <taxon>Metazoa</taxon>
        <taxon>Spiralia</taxon>
        <taxon>Lophotrochozoa</taxon>
        <taxon>Mollusca</taxon>
        <taxon>Gastropoda</taxon>
        <taxon>Heterobranchia</taxon>
        <taxon>Euthyneura</taxon>
        <taxon>Panpulmonata</taxon>
        <taxon>Eupulmonata</taxon>
        <taxon>Stylommatophora</taxon>
        <taxon>Helicina</taxon>
        <taxon>Arionoidea</taxon>
        <taxon>Arionidae</taxon>
        <taxon>Arion</taxon>
    </lineage>
</organism>
<name>A0A0B6YGN3_9EUPU</name>
<accession>A0A0B6YGN3</accession>
<dbReference type="EMBL" id="HACG01008464">
    <property type="protein sequence ID" value="CEK55329.1"/>
    <property type="molecule type" value="Transcribed_RNA"/>
</dbReference>
<feature type="non-terminal residue" evidence="1">
    <location>
        <position position="109"/>
    </location>
</feature>
<evidence type="ECO:0000313" key="1">
    <source>
        <dbReference type="EMBL" id="CEK55329.1"/>
    </source>
</evidence>